<feature type="region of interest" description="Disordered" evidence="1">
    <location>
        <begin position="110"/>
        <end position="164"/>
    </location>
</feature>
<keyword evidence="2" id="KW-1185">Reference proteome</keyword>
<organism evidence="2 3">
    <name type="scientific">Trichuris muris</name>
    <name type="common">Mouse whipworm</name>
    <dbReference type="NCBI Taxonomy" id="70415"/>
    <lineage>
        <taxon>Eukaryota</taxon>
        <taxon>Metazoa</taxon>
        <taxon>Ecdysozoa</taxon>
        <taxon>Nematoda</taxon>
        <taxon>Enoplea</taxon>
        <taxon>Dorylaimia</taxon>
        <taxon>Trichinellida</taxon>
        <taxon>Trichuridae</taxon>
        <taxon>Trichuris</taxon>
    </lineage>
</organism>
<protein>
    <submittedName>
        <fullName evidence="3">Uncharacterized protein</fullName>
    </submittedName>
</protein>
<proteinExistence type="predicted"/>
<evidence type="ECO:0000313" key="3">
    <source>
        <dbReference type="WBParaSite" id="TMUE_2000009145.1"/>
    </source>
</evidence>
<evidence type="ECO:0000256" key="1">
    <source>
        <dbReference type="SAM" id="MobiDB-lite"/>
    </source>
</evidence>
<accession>A0A5S6QPI7</accession>
<dbReference type="AlphaFoldDB" id="A0A5S6QPI7"/>
<reference evidence="3" key="1">
    <citation type="submission" date="2019-12" db="UniProtKB">
        <authorList>
            <consortium name="WormBaseParasite"/>
        </authorList>
    </citation>
    <scope>IDENTIFICATION</scope>
</reference>
<evidence type="ECO:0000313" key="2">
    <source>
        <dbReference type="Proteomes" id="UP000046395"/>
    </source>
</evidence>
<dbReference type="WBParaSite" id="TMUE_2000009145.1">
    <property type="protein sequence ID" value="TMUE_2000009145.1"/>
    <property type="gene ID" value="WBGene00300528"/>
</dbReference>
<feature type="region of interest" description="Disordered" evidence="1">
    <location>
        <begin position="1"/>
        <end position="90"/>
    </location>
</feature>
<feature type="compositionally biased region" description="Basic and acidic residues" evidence="1">
    <location>
        <begin position="29"/>
        <end position="39"/>
    </location>
</feature>
<name>A0A5S6QPI7_TRIMR</name>
<sequence>MRSTTAPAMGKAQSATMPSAFARQLRPVDWTEKRCRPSKEAIVYAQRKRPYRDAPLSTGRRSSKDLSTGSFVHVQRTRRRAPQRQPSVGTQMVLATISRYCASRMGAQSTYLAPGSSCRPKQAENGGPTTKRSASAFRPSKGSPYGESPVKGDQTGLNLPVTPN</sequence>
<dbReference type="Proteomes" id="UP000046395">
    <property type="component" value="Unassembled WGS sequence"/>
</dbReference>